<evidence type="ECO:0000313" key="3">
    <source>
        <dbReference type="Proteomes" id="UP000054549"/>
    </source>
</evidence>
<dbReference type="InParanoid" id="A0A0C2TF41"/>
<dbReference type="AlphaFoldDB" id="A0A0C2TF41"/>
<dbReference type="Proteomes" id="UP000054549">
    <property type="component" value="Unassembled WGS sequence"/>
</dbReference>
<keyword evidence="3" id="KW-1185">Reference proteome</keyword>
<evidence type="ECO:0000313" key="2">
    <source>
        <dbReference type="EMBL" id="KIL65469.1"/>
    </source>
</evidence>
<organism evidence="2 3">
    <name type="scientific">Amanita muscaria (strain Koide BX008)</name>
    <dbReference type="NCBI Taxonomy" id="946122"/>
    <lineage>
        <taxon>Eukaryota</taxon>
        <taxon>Fungi</taxon>
        <taxon>Dikarya</taxon>
        <taxon>Basidiomycota</taxon>
        <taxon>Agaricomycotina</taxon>
        <taxon>Agaricomycetes</taxon>
        <taxon>Agaricomycetidae</taxon>
        <taxon>Agaricales</taxon>
        <taxon>Pluteineae</taxon>
        <taxon>Amanitaceae</taxon>
        <taxon>Amanita</taxon>
    </lineage>
</organism>
<proteinExistence type="predicted"/>
<evidence type="ECO:0000256" key="1">
    <source>
        <dbReference type="SAM" id="SignalP"/>
    </source>
</evidence>
<protein>
    <submittedName>
        <fullName evidence="2">Uncharacterized protein</fullName>
    </submittedName>
</protein>
<name>A0A0C2TF41_AMAMK</name>
<accession>A0A0C2TF41</accession>
<reference evidence="2 3" key="1">
    <citation type="submission" date="2014-04" db="EMBL/GenBank/DDBJ databases">
        <title>Evolutionary Origins and Diversification of the Mycorrhizal Mutualists.</title>
        <authorList>
            <consortium name="DOE Joint Genome Institute"/>
            <consortium name="Mycorrhizal Genomics Consortium"/>
            <person name="Kohler A."/>
            <person name="Kuo A."/>
            <person name="Nagy L.G."/>
            <person name="Floudas D."/>
            <person name="Copeland A."/>
            <person name="Barry K.W."/>
            <person name="Cichocki N."/>
            <person name="Veneault-Fourrey C."/>
            <person name="LaButti K."/>
            <person name="Lindquist E.A."/>
            <person name="Lipzen A."/>
            <person name="Lundell T."/>
            <person name="Morin E."/>
            <person name="Murat C."/>
            <person name="Riley R."/>
            <person name="Ohm R."/>
            <person name="Sun H."/>
            <person name="Tunlid A."/>
            <person name="Henrissat B."/>
            <person name="Grigoriev I.V."/>
            <person name="Hibbett D.S."/>
            <person name="Martin F."/>
        </authorList>
    </citation>
    <scope>NUCLEOTIDE SEQUENCE [LARGE SCALE GENOMIC DNA]</scope>
    <source>
        <strain evidence="2 3">Koide BX008</strain>
    </source>
</reference>
<feature type="chain" id="PRO_5002167929" evidence="1">
    <location>
        <begin position="23"/>
        <end position="195"/>
    </location>
</feature>
<dbReference type="PROSITE" id="PS51257">
    <property type="entry name" value="PROKAR_LIPOPROTEIN"/>
    <property type="match status" value="1"/>
</dbReference>
<gene>
    <name evidence="2" type="ORF">M378DRAFT_10837</name>
</gene>
<feature type="signal peptide" evidence="1">
    <location>
        <begin position="1"/>
        <end position="22"/>
    </location>
</feature>
<sequence>MKSFKVLTLLTLAAALSCGANGSPATNATTDGHGFIKRQNKDELIAVLKSLSDTASTVWNDKHGNMAEFTQAFVKALAVQNAHYNYVICQVTQVENTFQFDGKQWVDWAVSFVKTSNDMIKCVRASCMTSVPFADAQTSWEVVVGGAGTFIRRVEYGDENWAWEGKVAKGQDLNSARIKFVNRVTAGGPHQDGGD</sequence>
<keyword evidence="1" id="KW-0732">Signal</keyword>
<dbReference type="EMBL" id="KN818242">
    <property type="protein sequence ID" value="KIL65469.1"/>
    <property type="molecule type" value="Genomic_DNA"/>
</dbReference>
<dbReference type="HOGENOM" id="CLU_118201_1_0_1"/>